<proteinExistence type="predicted"/>
<dbReference type="SUPFAM" id="SSF51905">
    <property type="entry name" value="FAD/NAD(P)-binding domain"/>
    <property type="match status" value="1"/>
</dbReference>
<dbReference type="eggNOG" id="ENOG502QQZY">
    <property type="taxonomic scope" value="Eukaryota"/>
</dbReference>
<dbReference type="InterPro" id="IPR036188">
    <property type="entry name" value="FAD/NAD-bd_sf"/>
</dbReference>
<keyword evidence="2" id="KW-1185">Reference proteome</keyword>
<dbReference type="PANTHER" id="PTHR16128:SF5">
    <property type="entry name" value="FAD_NAD(P)-BINDING OXIDOREDUCTASE FAMILY PROTEIN"/>
    <property type="match status" value="1"/>
</dbReference>
<name>A0A0D3L1K0_EMIH1</name>
<accession>A0A0D3L1K0</accession>
<evidence type="ECO:0008006" key="3">
    <source>
        <dbReference type="Google" id="ProtNLM"/>
    </source>
</evidence>
<dbReference type="PANTHER" id="PTHR16128">
    <property type="entry name" value="FAD/NAD(P)-BINDING OXIDOREDUCTASE FAMILY PROTEIN"/>
    <property type="match status" value="1"/>
</dbReference>
<organism evidence="1 2">
    <name type="scientific">Emiliania huxleyi (strain CCMP1516)</name>
    <dbReference type="NCBI Taxonomy" id="280463"/>
    <lineage>
        <taxon>Eukaryota</taxon>
        <taxon>Haptista</taxon>
        <taxon>Haptophyta</taxon>
        <taxon>Prymnesiophyceae</taxon>
        <taxon>Isochrysidales</taxon>
        <taxon>Noelaerhabdaceae</taxon>
        <taxon>Emiliania</taxon>
    </lineage>
</organism>
<dbReference type="PaxDb" id="2903-EOD41885"/>
<protein>
    <recommendedName>
        <fullName evidence="3">Amine oxidase domain-containing protein</fullName>
    </recommendedName>
</protein>
<dbReference type="AlphaFoldDB" id="A0A0D3L1K0"/>
<dbReference type="RefSeq" id="XP_005794314.1">
    <property type="nucleotide sequence ID" value="XM_005794257.1"/>
</dbReference>
<dbReference type="HOGENOM" id="CLU_036034_0_0_1"/>
<dbReference type="KEGG" id="ehx:EMIHUDRAFT_194464"/>
<dbReference type="Gene3D" id="3.90.660.10">
    <property type="match status" value="1"/>
</dbReference>
<evidence type="ECO:0000313" key="1">
    <source>
        <dbReference type="EnsemblProtists" id="EOD41885"/>
    </source>
</evidence>
<dbReference type="EnsemblProtists" id="EOD41885">
    <property type="protein sequence ID" value="EOD41885"/>
    <property type="gene ID" value="EMIHUDRAFT_194464"/>
</dbReference>
<dbReference type="Proteomes" id="UP000013827">
    <property type="component" value="Unassembled WGS sequence"/>
</dbReference>
<evidence type="ECO:0000313" key="2">
    <source>
        <dbReference type="Proteomes" id="UP000013827"/>
    </source>
</evidence>
<dbReference type="Gene3D" id="3.50.50.60">
    <property type="entry name" value="FAD/NAD(P)-binding domain"/>
    <property type="match status" value="1"/>
</dbReference>
<dbReference type="GeneID" id="17287155"/>
<dbReference type="Pfam" id="PF13450">
    <property type="entry name" value="NAD_binding_8"/>
    <property type="match status" value="1"/>
</dbReference>
<reference evidence="1" key="2">
    <citation type="submission" date="2024-10" db="UniProtKB">
        <authorList>
            <consortium name="EnsemblProtists"/>
        </authorList>
    </citation>
    <scope>IDENTIFICATION</scope>
</reference>
<reference evidence="2" key="1">
    <citation type="journal article" date="2013" name="Nature">
        <title>Pan genome of the phytoplankton Emiliania underpins its global distribution.</title>
        <authorList>
            <person name="Read B.A."/>
            <person name="Kegel J."/>
            <person name="Klute M.J."/>
            <person name="Kuo A."/>
            <person name="Lefebvre S.C."/>
            <person name="Maumus F."/>
            <person name="Mayer C."/>
            <person name="Miller J."/>
            <person name="Monier A."/>
            <person name="Salamov A."/>
            <person name="Young J."/>
            <person name="Aguilar M."/>
            <person name="Claverie J.M."/>
            <person name="Frickenhaus S."/>
            <person name="Gonzalez K."/>
            <person name="Herman E.K."/>
            <person name="Lin Y.C."/>
            <person name="Napier J."/>
            <person name="Ogata H."/>
            <person name="Sarno A.F."/>
            <person name="Shmutz J."/>
            <person name="Schroeder D."/>
            <person name="de Vargas C."/>
            <person name="Verret F."/>
            <person name="von Dassow P."/>
            <person name="Valentin K."/>
            <person name="Van de Peer Y."/>
            <person name="Wheeler G."/>
            <person name="Dacks J.B."/>
            <person name="Delwiche C.F."/>
            <person name="Dyhrman S.T."/>
            <person name="Glockner G."/>
            <person name="John U."/>
            <person name="Richards T."/>
            <person name="Worden A.Z."/>
            <person name="Zhang X."/>
            <person name="Grigoriev I.V."/>
            <person name="Allen A.E."/>
            <person name="Bidle K."/>
            <person name="Borodovsky M."/>
            <person name="Bowler C."/>
            <person name="Brownlee C."/>
            <person name="Cock J.M."/>
            <person name="Elias M."/>
            <person name="Gladyshev V.N."/>
            <person name="Groth M."/>
            <person name="Guda C."/>
            <person name="Hadaegh A."/>
            <person name="Iglesias-Rodriguez M.D."/>
            <person name="Jenkins J."/>
            <person name="Jones B.M."/>
            <person name="Lawson T."/>
            <person name="Leese F."/>
            <person name="Lindquist E."/>
            <person name="Lobanov A."/>
            <person name="Lomsadze A."/>
            <person name="Malik S.B."/>
            <person name="Marsh M.E."/>
            <person name="Mackinder L."/>
            <person name="Mock T."/>
            <person name="Mueller-Roeber B."/>
            <person name="Pagarete A."/>
            <person name="Parker M."/>
            <person name="Probert I."/>
            <person name="Quesneville H."/>
            <person name="Raines C."/>
            <person name="Rensing S.A."/>
            <person name="Riano-Pachon D.M."/>
            <person name="Richier S."/>
            <person name="Rokitta S."/>
            <person name="Shiraiwa Y."/>
            <person name="Soanes D.M."/>
            <person name="van der Giezen M."/>
            <person name="Wahlund T.M."/>
            <person name="Williams B."/>
            <person name="Wilson W."/>
            <person name="Wolfe G."/>
            <person name="Wurch L.L."/>
        </authorList>
    </citation>
    <scope>NUCLEOTIDE SEQUENCE</scope>
</reference>
<dbReference type="OMA" id="QWDHGAQ"/>
<sequence>MVVVAEARSMRVAIQGSGVAAAACARRLRATHDVTVFESGRGPGGRMSTRRSDGYQWDHGAQYFSPKTDAFSVAVSEWVEQGWCDAWAGEHCVWSSEGGVSPDPKAASGRTGSYTLGLNFSLFVGGGGCEYDFLICTDKTAAAQHRKDLDRELLDDFAPTPRSFATFASLSLLRTFLQASAVPSVPSLALMVAVEQTRHPTFSWLARDSSKPGRRQGGGVECWVAHASPDCAKRLLKSSRRRGGGGPRGVREEAVVRELVPPLQRLLSELSDAVGAAPPEVLVAEGHRWGAAFPASSFAAAGSGEGRFYLDERNAFAACGDYFSPFPGRVEGAWISGTLLADALLARQATS</sequence>